<comment type="caution">
    <text evidence="1">The sequence shown here is derived from an EMBL/GenBank/DDBJ whole genome shotgun (WGS) entry which is preliminary data.</text>
</comment>
<proteinExistence type="predicted"/>
<dbReference type="Proteomes" id="UP000287651">
    <property type="component" value="Unassembled WGS sequence"/>
</dbReference>
<dbReference type="InterPro" id="IPR007244">
    <property type="entry name" value="Naa35_N"/>
</dbReference>
<protein>
    <submittedName>
        <fullName evidence="1">Uncharacterized protein</fullName>
    </submittedName>
</protein>
<evidence type="ECO:0000313" key="1">
    <source>
        <dbReference type="EMBL" id="RRT68313.1"/>
    </source>
</evidence>
<gene>
    <name evidence="1" type="ORF">B296_00033730</name>
</gene>
<sequence length="159" mass="17891">MRKPQGKGLELARKHVALCLSELSYMSKSLEFLRSLPYGSCQDDIESSTTASGCKPIGFDASLNSTLSAPGPPRATHILSWKKNPLSFYLMEQLLKSKDCHLDMYRPVRAVISSPAGDFFSLRGEKKRFPAWGEGTTRPVCPVRTAQYRVLYHTELSWY</sequence>
<accession>A0A426ZWI2</accession>
<evidence type="ECO:0000313" key="2">
    <source>
        <dbReference type="Proteomes" id="UP000287651"/>
    </source>
</evidence>
<dbReference type="GO" id="GO:0031417">
    <property type="term" value="C:NatC complex"/>
    <property type="evidence" value="ECO:0007669"/>
    <property type="project" value="InterPro"/>
</dbReference>
<name>A0A426ZWI2_ENSVE</name>
<reference evidence="1 2" key="1">
    <citation type="journal article" date="2014" name="Agronomy (Basel)">
        <title>A Draft Genome Sequence for Ensete ventricosum, the Drought-Tolerant Tree Against Hunger.</title>
        <authorList>
            <person name="Harrison J."/>
            <person name="Moore K.A."/>
            <person name="Paszkiewicz K."/>
            <person name="Jones T."/>
            <person name="Grant M."/>
            <person name="Ambacheew D."/>
            <person name="Muzemil S."/>
            <person name="Studholme D.J."/>
        </authorList>
    </citation>
    <scope>NUCLEOTIDE SEQUENCE [LARGE SCALE GENOMIC DNA]</scope>
</reference>
<dbReference type="PANTHER" id="PTHR21373:SF0">
    <property type="entry name" value="N-ALPHA-ACETYLTRANSFERASE 35, NATC AUXILIARY SUBUNIT"/>
    <property type="match status" value="1"/>
</dbReference>
<dbReference type="PANTHER" id="PTHR21373">
    <property type="entry name" value="GLUCOSE REPRESSIBLE PROTEIN MAK10"/>
    <property type="match status" value="1"/>
</dbReference>
<dbReference type="EMBL" id="AMZH03004736">
    <property type="protein sequence ID" value="RRT68313.1"/>
    <property type="molecule type" value="Genomic_DNA"/>
</dbReference>
<organism evidence="1 2">
    <name type="scientific">Ensete ventricosum</name>
    <name type="common">Abyssinian banana</name>
    <name type="synonym">Musa ensete</name>
    <dbReference type="NCBI Taxonomy" id="4639"/>
    <lineage>
        <taxon>Eukaryota</taxon>
        <taxon>Viridiplantae</taxon>
        <taxon>Streptophyta</taxon>
        <taxon>Embryophyta</taxon>
        <taxon>Tracheophyta</taxon>
        <taxon>Spermatophyta</taxon>
        <taxon>Magnoliopsida</taxon>
        <taxon>Liliopsida</taxon>
        <taxon>Zingiberales</taxon>
        <taxon>Musaceae</taxon>
        <taxon>Ensete</taxon>
    </lineage>
</organism>
<dbReference type="AlphaFoldDB" id="A0A426ZWI2"/>